<evidence type="ECO:0000313" key="2">
    <source>
        <dbReference type="Proteomes" id="UP000249081"/>
    </source>
</evidence>
<proteinExistence type="predicted"/>
<evidence type="ECO:0000313" key="1">
    <source>
        <dbReference type="EMBL" id="PZO35776.1"/>
    </source>
</evidence>
<accession>A0A2W4VTU0</accession>
<dbReference type="Proteomes" id="UP000249081">
    <property type="component" value="Unassembled WGS sequence"/>
</dbReference>
<dbReference type="EMBL" id="QBMN01000159">
    <property type="protein sequence ID" value="PZO35776.1"/>
    <property type="molecule type" value="Genomic_DNA"/>
</dbReference>
<reference evidence="2" key="1">
    <citation type="submission" date="2018-04" db="EMBL/GenBank/DDBJ databases">
        <authorList>
            <person name="Cornet L."/>
        </authorList>
    </citation>
    <scope>NUCLEOTIDE SEQUENCE [LARGE SCALE GENOMIC DNA]</scope>
</reference>
<organism evidence="1 2">
    <name type="scientific">Shackletoniella antarctica</name>
    <dbReference type="NCBI Taxonomy" id="268115"/>
    <lineage>
        <taxon>Bacteria</taxon>
        <taxon>Bacillati</taxon>
        <taxon>Cyanobacteriota</taxon>
        <taxon>Cyanophyceae</taxon>
        <taxon>Oculatellales</taxon>
        <taxon>Oculatellaceae</taxon>
        <taxon>Shackletoniella</taxon>
    </lineage>
</organism>
<gene>
    <name evidence="1" type="ORF">DCF17_18210</name>
</gene>
<dbReference type="AlphaFoldDB" id="A0A2W4VTU0"/>
<name>A0A2W4VTU0_9CYAN</name>
<sequence length="85" mass="9312">MFTNDSHAQSGTTNKAGDQQLRAIAYSLDCLIPGFYLWLGPIKLRFGGSLPEADYPGIIHSPVGLAMVLPGYRIFSTYSGDYDPR</sequence>
<comment type="caution">
    <text evidence="1">The sequence shown here is derived from an EMBL/GenBank/DDBJ whole genome shotgun (WGS) entry which is preliminary data.</text>
</comment>
<reference evidence="1 2" key="2">
    <citation type="submission" date="2018-06" db="EMBL/GenBank/DDBJ databases">
        <title>Metagenomic assembly of (sub)arctic Cyanobacteria and their associated microbiome from non-axenic cultures.</title>
        <authorList>
            <person name="Baurain D."/>
        </authorList>
    </citation>
    <scope>NUCLEOTIDE SEQUENCE [LARGE SCALE GENOMIC DNA]</scope>
    <source>
        <strain evidence="1">ULC041bin1</strain>
    </source>
</reference>
<protein>
    <submittedName>
        <fullName evidence="1">Uncharacterized protein</fullName>
    </submittedName>
</protein>